<feature type="transmembrane region" description="Helical" evidence="1">
    <location>
        <begin position="57"/>
        <end position="76"/>
    </location>
</feature>
<dbReference type="AlphaFoldDB" id="A0AAN7T3U0"/>
<name>A0AAN7T3U0_9EURO</name>
<accession>A0AAN7T3U0</accession>
<feature type="transmembrane region" description="Helical" evidence="1">
    <location>
        <begin position="420"/>
        <end position="441"/>
    </location>
</feature>
<evidence type="ECO:0000313" key="2">
    <source>
        <dbReference type="EMBL" id="KAK5088187.1"/>
    </source>
</evidence>
<sequence length="639" mass="72713">MAYTPWITLPPEWKLQDVQAALNVIIAFLCAASVFVLVRHFWLLAARKVARQKDIPAHALLSLNTIGEAIDVIWLLRHEILTSRYRSLLFQCVFVLVLTLCTLASGWLARFSTRSVLTIVPRQVEGSLAMRDTFSLLYDILDISETFKALEKANFPQHKLAEFWPNPVSNWQYNNEQWNSSWHMECVYNESVPVPDTRIVTSDCTDGVWGQWPPIYNNWRDWKTEDSDYAYYTNDGITWSETKDTVKDVLLFAHGLEIPKYELRDNINVTSFMRMRTVAIHLQGVPRNSSFDDGLTSCEWSKGPIQAASYTSATCELKRDLDLRTGHDLDTWGASPDISSLDRVAAAYTQFYAGRMRRESAANAPLTPITGRELVTFYQAYQVVKDTAGTIYYNVTDKEKPKTVRTIDVQVRAAQVSMTCLIVCAVMTLTVLVGITNYWLFLLCNLKRLEKTPQSKLDWMLQTLKTENESPRTKARHKLRTSISSSDQLFSDITPLTKLDQDQHQQYRSKSLTSSITTREVIEPDEIIYSTPGSHSDFSQQITSSPPSQPFWSPFQPSYHQAQGDYGLGISGRHGYSKITSPPGPYHYSSQWDTTYDPGAVKDMRYKKHVLSMAQSEYVSSYSGTNVMIQKLLIVFSGS</sequence>
<feature type="transmembrane region" description="Helical" evidence="1">
    <location>
        <begin position="20"/>
        <end position="45"/>
    </location>
</feature>
<protein>
    <submittedName>
        <fullName evidence="2">Uncharacterized protein</fullName>
    </submittedName>
</protein>
<keyword evidence="1" id="KW-1133">Transmembrane helix</keyword>
<proteinExistence type="predicted"/>
<comment type="caution">
    <text evidence="2">The sequence shown here is derived from an EMBL/GenBank/DDBJ whole genome shotgun (WGS) entry which is preliminary data.</text>
</comment>
<keyword evidence="3" id="KW-1185">Reference proteome</keyword>
<reference evidence="2 3" key="1">
    <citation type="submission" date="2023-08" db="EMBL/GenBank/DDBJ databases">
        <title>Black Yeasts Isolated from many extreme environments.</title>
        <authorList>
            <person name="Coleine C."/>
            <person name="Stajich J.E."/>
            <person name="Selbmann L."/>
        </authorList>
    </citation>
    <scope>NUCLEOTIDE SEQUENCE [LARGE SCALE GENOMIC DNA]</scope>
    <source>
        <strain evidence="2 3">CCFEE 5910</strain>
    </source>
</reference>
<evidence type="ECO:0000313" key="3">
    <source>
        <dbReference type="Proteomes" id="UP001309876"/>
    </source>
</evidence>
<organism evidence="2 3">
    <name type="scientific">Lithohypha guttulata</name>
    <dbReference type="NCBI Taxonomy" id="1690604"/>
    <lineage>
        <taxon>Eukaryota</taxon>
        <taxon>Fungi</taxon>
        <taxon>Dikarya</taxon>
        <taxon>Ascomycota</taxon>
        <taxon>Pezizomycotina</taxon>
        <taxon>Eurotiomycetes</taxon>
        <taxon>Chaetothyriomycetidae</taxon>
        <taxon>Chaetothyriales</taxon>
        <taxon>Trichomeriaceae</taxon>
        <taxon>Lithohypha</taxon>
    </lineage>
</organism>
<gene>
    <name evidence="2" type="ORF">LTR05_002404</name>
</gene>
<evidence type="ECO:0000256" key="1">
    <source>
        <dbReference type="SAM" id="Phobius"/>
    </source>
</evidence>
<keyword evidence="1" id="KW-0472">Membrane</keyword>
<feature type="transmembrane region" description="Helical" evidence="1">
    <location>
        <begin position="88"/>
        <end position="109"/>
    </location>
</feature>
<dbReference type="EMBL" id="JAVRRJ010000002">
    <property type="protein sequence ID" value="KAK5088187.1"/>
    <property type="molecule type" value="Genomic_DNA"/>
</dbReference>
<keyword evidence="1" id="KW-0812">Transmembrane</keyword>
<dbReference type="Proteomes" id="UP001309876">
    <property type="component" value="Unassembled WGS sequence"/>
</dbReference>